<sequence>MSGYKNSGSAVCQVGQDGSCQCGASRDNDAYFKSAAESNAVSLEAFWCRVSQLTTRIRNNEGEWVGSDEARQWNHRNKETCTRCQRQRGPTWKACLVEDDQLNCSPCRDSKMSCDRKTKFIFEYTKDQFFPTMEEFMRVYSKKDHADCKVYRKWASRKLRATLPYTDKPPRNQVQLGAASTILLNTRAEPSPHPQVQADNRIVRIPPAEREKLRAALLTQIQFLSQCYDEEERPMFLDSICAEIEALCRSQGIRLETGQNYVVTSFGQASALQASITPR</sequence>
<gene>
    <name evidence="1" type="ORF">R3P38DRAFT_2701295</name>
</gene>
<comment type="caution">
    <text evidence="1">The sequence shown here is derived from an EMBL/GenBank/DDBJ whole genome shotgun (WGS) entry which is preliminary data.</text>
</comment>
<dbReference type="Proteomes" id="UP001362999">
    <property type="component" value="Unassembled WGS sequence"/>
</dbReference>
<dbReference type="EMBL" id="JAWWNJ010000024">
    <property type="protein sequence ID" value="KAK7031536.1"/>
    <property type="molecule type" value="Genomic_DNA"/>
</dbReference>
<evidence type="ECO:0008006" key="3">
    <source>
        <dbReference type="Google" id="ProtNLM"/>
    </source>
</evidence>
<accession>A0AAW0BX93</accession>
<name>A0AAW0BX93_9AGAR</name>
<reference evidence="1 2" key="1">
    <citation type="journal article" date="2024" name="J Genomics">
        <title>Draft genome sequencing and assembly of Favolaschia claudopus CIRM-BRFM 2984 isolated from oak limbs.</title>
        <authorList>
            <person name="Navarro D."/>
            <person name="Drula E."/>
            <person name="Chaduli D."/>
            <person name="Cazenave R."/>
            <person name="Ahrendt S."/>
            <person name="Wang J."/>
            <person name="Lipzen A."/>
            <person name="Daum C."/>
            <person name="Barry K."/>
            <person name="Grigoriev I.V."/>
            <person name="Favel A."/>
            <person name="Rosso M.N."/>
            <person name="Martin F."/>
        </authorList>
    </citation>
    <scope>NUCLEOTIDE SEQUENCE [LARGE SCALE GENOMIC DNA]</scope>
    <source>
        <strain evidence="1 2">CIRM-BRFM 2984</strain>
    </source>
</reference>
<organism evidence="1 2">
    <name type="scientific">Favolaschia claudopus</name>
    <dbReference type="NCBI Taxonomy" id="2862362"/>
    <lineage>
        <taxon>Eukaryota</taxon>
        <taxon>Fungi</taxon>
        <taxon>Dikarya</taxon>
        <taxon>Basidiomycota</taxon>
        <taxon>Agaricomycotina</taxon>
        <taxon>Agaricomycetes</taxon>
        <taxon>Agaricomycetidae</taxon>
        <taxon>Agaricales</taxon>
        <taxon>Marasmiineae</taxon>
        <taxon>Mycenaceae</taxon>
        <taxon>Favolaschia</taxon>
    </lineage>
</organism>
<dbReference type="AlphaFoldDB" id="A0AAW0BX93"/>
<evidence type="ECO:0000313" key="1">
    <source>
        <dbReference type="EMBL" id="KAK7031536.1"/>
    </source>
</evidence>
<proteinExistence type="predicted"/>
<protein>
    <recommendedName>
        <fullName evidence="3">Zn(2)-C6 fungal-type domain-containing protein</fullName>
    </recommendedName>
</protein>
<evidence type="ECO:0000313" key="2">
    <source>
        <dbReference type="Proteomes" id="UP001362999"/>
    </source>
</evidence>
<keyword evidence="2" id="KW-1185">Reference proteome</keyword>